<dbReference type="PROSITE" id="PS00028">
    <property type="entry name" value="ZINC_FINGER_C2H2_1"/>
    <property type="match status" value="2"/>
</dbReference>
<keyword evidence="1" id="KW-0863">Zinc-finger</keyword>
<dbReference type="InterPro" id="IPR036236">
    <property type="entry name" value="Znf_C2H2_sf"/>
</dbReference>
<evidence type="ECO:0000256" key="1">
    <source>
        <dbReference type="PROSITE-ProRule" id="PRU00042"/>
    </source>
</evidence>
<reference evidence="4" key="1">
    <citation type="submission" date="2024-02" db="UniProtKB">
        <authorList>
            <consortium name="WormBaseParasite"/>
        </authorList>
    </citation>
    <scope>IDENTIFICATION</scope>
</reference>
<sequence>IWEMKKCNVFYCFICDKTIASSELQYSHFESHILHKPYKCLDCEETYCSKNDLEAHLALSNHINYQKKTEIKLRKFINSLGALSNKIKEVNGKDIVSIELITKKDNKSVEKCLEKIVIKQEAENKINSYTNKKFSMISKKNELEKVEKENKSLDYIIKMKNDGYLDMKKLSDKKFVKQNYTEKTVIAHIFEKRLNLTRHQFLKCYTCFSNKLEGRKFIDFSSIEEHYKNCHKKLTFQNNLKDEYKGKE</sequence>
<keyword evidence="1" id="KW-0862">Zinc</keyword>
<keyword evidence="1" id="KW-0479">Metal-binding</keyword>
<dbReference type="PROSITE" id="PS50157">
    <property type="entry name" value="ZINC_FINGER_C2H2_2"/>
    <property type="match status" value="1"/>
</dbReference>
<evidence type="ECO:0000259" key="2">
    <source>
        <dbReference type="PROSITE" id="PS50157"/>
    </source>
</evidence>
<keyword evidence="3" id="KW-1185">Reference proteome</keyword>
<dbReference type="SMART" id="SM00355">
    <property type="entry name" value="ZnF_C2H2"/>
    <property type="match status" value="3"/>
</dbReference>
<organism evidence="3 4">
    <name type="scientific">Strongyloides stercoralis</name>
    <name type="common">Threadworm</name>
    <dbReference type="NCBI Taxonomy" id="6248"/>
    <lineage>
        <taxon>Eukaryota</taxon>
        <taxon>Metazoa</taxon>
        <taxon>Ecdysozoa</taxon>
        <taxon>Nematoda</taxon>
        <taxon>Chromadorea</taxon>
        <taxon>Rhabditida</taxon>
        <taxon>Tylenchina</taxon>
        <taxon>Panagrolaimomorpha</taxon>
        <taxon>Strongyloidoidea</taxon>
        <taxon>Strongyloididae</taxon>
        <taxon>Strongyloides</taxon>
    </lineage>
</organism>
<accession>A0AAF5CWP2</accession>
<name>A0AAF5CWP2_STRER</name>
<feature type="domain" description="C2H2-type" evidence="2">
    <location>
        <begin position="38"/>
        <end position="67"/>
    </location>
</feature>
<dbReference type="GO" id="GO:0008270">
    <property type="term" value="F:zinc ion binding"/>
    <property type="evidence" value="ECO:0007669"/>
    <property type="project" value="UniProtKB-KW"/>
</dbReference>
<protein>
    <submittedName>
        <fullName evidence="4">C2H2-type domain-containing protein</fullName>
    </submittedName>
</protein>
<proteinExistence type="predicted"/>
<evidence type="ECO:0000313" key="4">
    <source>
        <dbReference type="WBParaSite" id="TCONS_00003004.p1"/>
    </source>
</evidence>
<dbReference type="AlphaFoldDB" id="A0AAF5CWP2"/>
<dbReference type="Proteomes" id="UP000035681">
    <property type="component" value="Unplaced"/>
</dbReference>
<dbReference type="WBParaSite" id="TCONS_00003004.p1">
    <property type="protein sequence ID" value="TCONS_00003004.p1"/>
    <property type="gene ID" value="XLOC_002775"/>
</dbReference>
<dbReference type="SUPFAM" id="SSF57667">
    <property type="entry name" value="beta-beta-alpha zinc fingers"/>
    <property type="match status" value="1"/>
</dbReference>
<evidence type="ECO:0000313" key="3">
    <source>
        <dbReference type="Proteomes" id="UP000035681"/>
    </source>
</evidence>
<dbReference type="InterPro" id="IPR013087">
    <property type="entry name" value="Znf_C2H2_type"/>
</dbReference>
<dbReference type="Gene3D" id="3.30.160.60">
    <property type="entry name" value="Classic Zinc Finger"/>
    <property type="match status" value="1"/>
</dbReference>